<evidence type="ECO:0000256" key="8">
    <source>
        <dbReference type="ARBA" id="ARBA00022630"/>
    </source>
</evidence>
<dbReference type="PANTHER" id="PTHR42923:SF3">
    <property type="entry name" value="PROTOPORPHYRINOGEN OXIDASE"/>
    <property type="match status" value="1"/>
</dbReference>
<dbReference type="SUPFAM" id="SSF54373">
    <property type="entry name" value="FAD-linked reductases, C-terminal domain"/>
    <property type="match status" value="1"/>
</dbReference>
<evidence type="ECO:0000256" key="5">
    <source>
        <dbReference type="ARBA" id="ARBA00008310"/>
    </source>
</evidence>
<feature type="domain" description="Amine oxidase" evidence="13">
    <location>
        <begin position="25"/>
        <end position="466"/>
    </location>
</feature>
<evidence type="ECO:0000256" key="4">
    <source>
        <dbReference type="ARBA" id="ARBA00004744"/>
    </source>
</evidence>
<dbReference type="Gene3D" id="3.90.660.20">
    <property type="entry name" value="Protoporphyrinogen oxidase, mitochondrial, domain 2"/>
    <property type="match status" value="1"/>
</dbReference>
<comment type="cofactor">
    <cofactor evidence="2 12">
        <name>FAD</name>
        <dbReference type="ChEBI" id="CHEBI:57692"/>
    </cofactor>
</comment>
<dbReference type="InterPro" id="IPR050464">
    <property type="entry name" value="Zeta_carotene_desat/Oxidored"/>
</dbReference>
<dbReference type="RefSeq" id="WP_083093824.1">
    <property type="nucleotide sequence ID" value="NZ_LXWF01000045.1"/>
</dbReference>
<gene>
    <name evidence="14" type="ORF">A7979_08205</name>
</gene>
<dbReference type="Gene3D" id="1.10.3110.10">
    <property type="entry name" value="protoporphyrinogen ix oxidase, domain 3"/>
    <property type="match status" value="1"/>
</dbReference>
<evidence type="ECO:0000256" key="6">
    <source>
        <dbReference type="ARBA" id="ARBA00012402"/>
    </source>
</evidence>
<dbReference type="SUPFAM" id="SSF51905">
    <property type="entry name" value="FAD/NAD(P)-binding domain"/>
    <property type="match status" value="1"/>
</dbReference>
<comment type="catalytic activity">
    <reaction evidence="1">
        <text>coproporphyrinogen III + 3 O2 = coproporphyrin III + 3 H2O2</text>
        <dbReference type="Rhea" id="RHEA:43436"/>
        <dbReference type="ChEBI" id="CHEBI:15379"/>
        <dbReference type="ChEBI" id="CHEBI:16240"/>
        <dbReference type="ChEBI" id="CHEBI:57309"/>
        <dbReference type="ChEBI" id="CHEBI:131725"/>
        <dbReference type="EC" id="1.3.3.15"/>
    </reaction>
    <physiologicalReaction direction="left-to-right" evidence="1">
        <dbReference type="Rhea" id="RHEA:43437"/>
    </physiologicalReaction>
</comment>
<reference evidence="14 15" key="1">
    <citation type="submission" date="2016-05" db="EMBL/GenBank/DDBJ databases">
        <title>Draft genome sequence of a porcine commensal Rothia nasimurium.</title>
        <authorList>
            <person name="Gaiser R.A."/>
            <person name="Van Baarlen P."/>
            <person name="Wells J.M."/>
        </authorList>
    </citation>
    <scope>NUCLEOTIDE SEQUENCE [LARGE SCALE GENOMIC DNA]</scope>
    <source>
        <strain evidence="14 15">PT-32</strain>
    </source>
</reference>
<proteinExistence type="inferred from homology"/>
<evidence type="ECO:0000256" key="11">
    <source>
        <dbReference type="ARBA" id="ARBA00023133"/>
    </source>
</evidence>
<dbReference type="AlphaFoldDB" id="A0A1Y1RLE8"/>
<comment type="caution">
    <text evidence="14">The sequence shown here is derived from an EMBL/GenBank/DDBJ whole genome shotgun (WGS) entry which is preliminary data.</text>
</comment>
<evidence type="ECO:0000256" key="7">
    <source>
        <dbReference type="ARBA" id="ARBA00019046"/>
    </source>
</evidence>
<comment type="subcellular location">
    <subcellularLocation>
        <location evidence="12">Cytoplasm</location>
    </subcellularLocation>
</comment>
<comment type="pathway">
    <text evidence="4 12">Porphyrin-containing compound metabolism; protoheme biosynthesis.</text>
</comment>
<dbReference type="InterPro" id="IPR002937">
    <property type="entry name" value="Amino_oxidase"/>
</dbReference>
<keyword evidence="15" id="KW-1185">Reference proteome</keyword>
<evidence type="ECO:0000256" key="12">
    <source>
        <dbReference type="RuleBase" id="RU364052"/>
    </source>
</evidence>
<keyword evidence="9 12" id="KW-0274">FAD</keyword>
<keyword evidence="11 12" id="KW-0350">Heme biosynthesis</keyword>
<dbReference type="EMBL" id="LXWF01000045">
    <property type="protein sequence ID" value="ORC15173.1"/>
    <property type="molecule type" value="Genomic_DNA"/>
</dbReference>
<name>A0A1Y1RLE8_9MICC</name>
<dbReference type="NCBIfam" id="TIGR00562">
    <property type="entry name" value="proto_IX_ox"/>
    <property type="match status" value="1"/>
</dbReference>
<dbReference type="OrthoDB" id="3450553at2"/>
<protein>
    <recommendedName>
        <fullName evidence="7 12">Coproporphyrinogen III oxidase</fullName>
        <ecNumber evidence="6 12">1.3.3.15</ecNumber>
    </recommendedName>
</protein>
<comment type="similarity">
    <text evidence="5 12">Belongs to the protoporphyrinogen/coproporphyrinogen oxidase family. Coproporphyrinogen III oxidase subfamily.</text>
</comment>
<dbReference type="Pfam" id="PF01593">
    <property type="entry name" value="Amino_oxidase"/>
    <property type="match status" value="1"/>
</dbReference>
<dbReference type="GO" id="GO:0006783">
    <property type="term" value="P:heme biosynthetic process"/>
    <property type="evidence" value="ECO:0007669"/>
    <property type="project" value="UniProtKB-UniRule"/>
</dbReference>
<dbReference type="EC" id="1.3.3.15" evidence="6 12"/>
<evidence type="ECO:0000256" key="1">
    <source>
        <dbReference type="ARBA" id="ARBA00001755"/>
    </source>
</evidence>
<keyword evidence="12" id="KW-0963">Cytoplasm</keyword>
<evidence type="ECO:0000256" key="10">
    <source>
        <dbReference type="ARBA" id="ARBA00023002"/>
    </source>
</evidence>
<dbReference type="PANTHER" id="PTHR42923">
    <property type="entry name" value="PROTOPORPHYRINOGEN OXIDASE"/>
    <property type="match status" value="1"/>
</dbReference>
<dbReference type="GO" id="GO:0005737">
    <property type="term" value="C:cytoplasm"/>
    <property type="evidence" value="ECO:0007669"/>
    <property type="project" value="UniProtKB-SubCell"/>
</dbReference>
<organism evidence="14 15">
    <name type="scientific">Rothia nasimurium</name>
    <dbReference type="NCBI Taxonomy" id="85336"/>
    <lineage>
        <taxon>Bacteria</taxon>
        <taxon>Bacillati</taxon>
        <taxon>Actinomycetota</taxon>
        <taxon>Actinomycetes</taxon>
        <taxon>Micrococcales</taxon>
        <taxon>Micrococcaceae</taxon>
        <taxon>Rothia</taxon>
    </lineage>
</organism>
<dbReference type="GO" id="GO:0004729">
    <property type="term" value="F:oxygen-dependent protoporphyrinogen oxidase activity"/>
    <property type="evidence" value="ECO:0007669"/>
    <property type="project" value="UniProtKB-UniRule"/>
</dbReference>
<keyword evidence="8 12" id="KW-0285">Flavoprotein</keyword>
<evidence type="ECO:0000313" key="14">
    <source>
        <dbReference type="EMBL" id="ORC15173.1"/>
    </source>
</evidence>
<evidence type="ECO:0000256" key="2">
    <source>
        <dbReference type="ARBA" id="ARBA00001974"/>
    </source>
</evidence>
<evidence type="ECO:0000313" key="15">
    <source>
        <dbReference type="Proteomes" id="UP000192359"/>
    </source>
</evidence>
<comment type="function">
    <text evidence="3 12">Involved in coproporphyrin-dependent heme b biosynthesis. Catalyzes the oxidation of coproporphyrinogen III to coproporphyrin III.</text>
</comment>
<dbReference type="InterPro" id="IPR036188">
    <property type="entry name" value="FAD/NAD-bd_sf"/>
</dbReference>
<evidence type="ECO:0000256" key="3">
    <source>
        <dbReference type="ARBA" id="ARBA00002185"/>
    </source>
</evidence>
<dbReference type="Gene3D" id="3.50.50.60">
    <property type="entry name" value="FAD/NAD(P)-binding domain"/>
    <property type="match status" value="1"/>
</dbReference>
<dbReference type="Proteomes" id="UP000192359">
    <property type="component" value="Unassembled WGS sequence"/>
</dbReference>
<keyword evidence="10 12" id="KW-0560">Oxidoreductase</keyword>
<dbReference type="UniPathway" id="UPA00252"/>
<accession>A0A1Y1RLE8</accession>
<evidence type="ECO:0000256" key="9">
    <source>
        <dbReference type="ARBA" id="ARBA00022827"/>
    </source>
</evidence>
<dbReference type="InterPro" id="IPR004572">
    <property type="entry name" value="Protoporphyrinogen_oxidase"/>
</dbReference>
<evidence type="ECO:0000259" key="13">
    <source>
        <dbReference type="Pfam" id="PF01593"/>
    </source>
</evidence>
<sequence>MSEQTSRTHPPHPVPSTALVIGGGISGLLAARELATAGHKVTLVEREEHLGGAVGAHQLAGLVLDSGAESFATRTTAVRDLLADLGLENRIVAPEPRGSWLYLPEGPFPAPSTGLLGIPGSLDDPALKQILGRAGYRRAKLDAVLPRSAGARAQTLGELVRLRLGQRVLDQLVAPVVSGVHSAHPNQLDIASVAPGLLTGLKELGSLTAAAARLREASPAGAQIASIEGGMNQLSEALVDDLLRRRVRIVTGFDTIAVDRNPARGGWTAIQRQPDYGEKSAIIHGNLLVVATDAQTSIRLLGPHLPAQALPPVNPGPEVALVTLILHAPALDAAPRGTGLLVSEAATGVRAKALTHATAKWAWIAEKVGEGRHVVRLSYGRGKEHDTSPLSELALHDDQLVTLGLHDAAQLLDTSLGKSQLVAADVVRWRSALPSTTPGHRNRVTTFRSALADVPGATAVGAWIAGTGLAAVTEDTQNHIRAFAARNDQAL</sequence>